<dbReference type="EMBL" id="PQFF01000428">
    <property type="protein sequence ID" value="RHZ50689.1"/>
    <property type="molecule type" value="Genomic_DNA"/>
</dbReference>
<name>A0A397GKF0_9GLOM</name>
<evidence type="ECO:0000313" key="1">
    <source>
        <dbReference type="EMBL" id="RHZ50689.1"/>
    </source>
</evidence>
<sequence length="98" mass="11302">MKRCLIKVDATYARQIPAKKHISSTSRKEDKKLKRRILMSPQSIRVYFNNPMISSTTHTDIERDITKTYLGIITAAEILETRIRNIKTALSNYASFEA</sequence>
<comment type="caution">
    <text evidence="1">The sequence shown here is derived from an EMBL/GenBank/DDBJ whole genome shotgun (WGS) entry which is preliminary data.</text>
</comment>
<evidence type="ECO:0000313" key="2">
    <source>
        <dbReference type="Proteomes" id="UP000266861"/>
    </source>
</evidence>
<organism evidence="1 2">
    <name type="scientific">Diversispora epigaea</name>
    <dbReference type="NCBI Taxonomy" id="1348612"/>
    <lineage>
        <taxon>Eukaryota</taxon>
        <taxon>Fungi</taxon>
        <taxon>Fungi incertae sedis</taxon>
        <taxon>Mucoromycota</taxon>
        <taxon>Glomeromycotina</taxon>
        <taxon>Glomeromycetes</taxon>
        <taxon>Diversisporales</taxon>
        <taxon>Diversisporaceae</taxon>
        <taxon>Diversispora</taxon>
    </lineage>
</organism>
<dbReference type="Proteomes" id="UP000266861">
    <property type="component" value="Unassembled WGS sequence"/>
</dbReference>
<gene>
    <name evidence="1" type="ORF">Glove_493g19</name>
</gene>
<dbReference type="AlphaFoldDB" id="A0A397GKF0"/>
<accession>A0A397GKF0</accession>
<protein>
    <submittedName>
        <fullName evidence="1">Uncharacterized protein</fullName>
    </submittedName>
</protein>
<proteinExistence type="predicted"/>
<dbReference type="OrthoDB" id="2493594at2759"/>
<reference evidence="1 2" key="1">
    <citation type="submission" date="2018-08" db="EMBL/GenBank/DDBJ databases">
        <title>Genome and evolution of the arbuscular mycorrhizal fungus Diversispora epigaea (formerly Glomus versiforme) and its bacterial endosymbionts.</title>
        <authorList>
            <person name="Sun X."/>
            <person name="Fei Z."/>
            <person name="Harrison M."/>
        </authorList>
    </citation>
    <scope>NUCLEOTIDE SEQUENCE [LARGE SCALE GENOMIC DNA]</scope>
    <source>
        <strain evidence="1 2">IT104</strain>
    </source>
</reference>
<keyword evidence="2" id="KW-1185">Reference proteome</keyword>